<dbReference type="RefSeq" id="WP_387960733.1">
    <property type="nucleotide sequence ID" value="NZ_JBHSGP010000005.1"/>
</dbReference>
<evidence type="ECO:0000313" key="3">
    <source>
        <dbReference type="EMBL" id="MFC4721228.1"/>
    </source>
</evidence>
<feature type="transmembrane region" description="Helical" evidence="1">
    <location>
        <begin position="30"/>
        <end position="51"/>
    </location>
</feature>
<reference evidence="4" key="1">
    <citation type="journal article" date="2019" name="Int. J. Syst. Evol. Microbiol.">
        <title>The Global Catalogue of Microorganisms (GCM) 10K type strain sequencing project: providing services to taxonomists for standard genome sequencing and annotation.</title>
        <authorList>
            <consortium name="The Broad Institute Genomics Platform"/>
            <consortium name="The Broad Institute Genome Sequencing Center for Infectious Disease"/>
            <person name="Wu L."/>
            <person name="Ma J."/>
        </authorList>
    </citation>
    <scope>NUCLEOTIDE SEQUENCE [LARGE SCALE GENOMIC DNA]</scope>
    <source>
        <strain evidence="4">CCUG 63682</strain>
    </source>
</reference>
<organism evidence="3 4">
    <name type="scientific">Geojedonia litorea</name>
    <dbReference type="NCBI Taxonomy" id="1268269"/>
    <lineage>
        <taxon>Bacteria</taxon>
        <taxon>Pseudomonadati</taxon>
        <taxon>Bacteroidota</taxon>
        <taxon>Flavobacteriia</taxon>
        <taxon>Flavobacteriales</taxon>
        <taxon>Flavobacteriaceae</taxon>
        <taxon>Geojedonia</taxon>
    </lineage>
</organism>
<dbReference type="Proteomes" id="UP001595953">
    <property type="component" value="Unassembled WGS sequence"/>
</dbReference>
<keyword evidence="1" id="KW-0812">Transmembrane</keyword>
<keyword evidence="1" id="KW-1133">Transmembrane helix</keyword>
<feature type="domain" description="2TM" evidence="2">
    <location>
        <begin position="20"/>
        <end position="101"/>
    </location>
</feature>
<protein>
    <submittedName>
        <fullName evidence="3">2TM domain-containing protein</fullName>
    </submittedName>
</protein>
<name>A0ABV9N377_9FLAO</name>
<evidence type="ECO:0000259" key="2">
    <source>
        <dbReference type="Pfam" id="PF13239"/>
    </source>
</evidence>
<accession>A0ABV9N377</accession>
<comment type="caution">
    <text evidence="3">The sequence shown here is derived from an EMBL/GenBank/DDBJ whole genome shotgun (WGS) entry which is preliminary data.</text>
</comment>
<gene>
    <name evidence="3" type="ORF">ACFO5O_02760</name>
</gene>
<proteinExistence type="predicted"/>
<evidence type="ECO:0000313" key="4">
    <source>
        <dbReference type="Proteomes" id="UP001595953"/>
    </source>
</evidence>
<feature type="transmembrane region" description="Helical" evidence="1">
    <location>
        <begin position="57"/>
        <end position="81"/>
    </location>
</feature>
<sequence length="112" mass="13643">MNRLDKNYNTEYRKEDAYLRAQKRLKELKGFYGHAFWYVIVNLFIIIMVAFNSRGNIWHFGTFSTAFFWGIGLGFHALSVFGRNFFFSKSWEDKKIREYLEKEEEAEKRRFE</sequence>
<dbReference type="Pfam" id="PF13239">
    <property type="entry name" value="2TM"/>
    <property type="match status" value="1"/>
</dbReference>
<dbReference type="InterPro" id="IPR025698">
    <property type="entry name" value="2TM_dom"/>
</dbReference>
<dbReference type="EMBL" id="JBHSGP010000005">
    <property type="protein sequence ID" value="MFC4721228.1"/>
    <property type="molecule type" value="Genomic_DNA"/>
</dbReference>
<evidence type="ECO:0000256" key="1">
    <source>
        <dbReference type="SAM" id="Phobius"/>
    </source>
</evidence>
<keyword evidence="1" id="KW-0472">Membrane</keyword>
<keyword evidence="4" id="KW-1185">Reference proteome</keyword>